<dbReference type="Proteomes" id="UP000239757">
    <property type="component" value="Unassembled WGS sequence"/>
</dbReference>
<sequence length="465" mass="50894">MCLLHFQTINNRGRKFVGAQLGSFEPAPGVDFEGLEVARECLLEVFKLDSASINDVKSDSLVDIFSSLEASEDKKIKSDLSHRGTSDSDPCSSSACDVRSANSVEAAKLGDNWTRETQSSGVSKDELFGQFFAALEKIHFFRPMTDGNDDPAQLDKATCLFEDALHFLCIPSFNSIINPLNKLAESHGTGHLRDLTESQCPGCFVNSHEEEAEKSRLKLTARLCFQIILAVSLNTAKIPKPVMPHYSCAIRAAAYTQICKYNEAIKDCLKSIEIDHSYCKAYSRLGSAYYAQGNYADAIEKGFKKALRLDPNNQSVIENIRVAEQKLKDEPQRADWDRSASSSHNNQGSNNHSTGSRSHGASPPFSMPFDISALPTNIANMFINMAGSAYQGQPSQNRQGEDMNVNGSEEAGIRMGGGNINLNFGEQMNMPEELTGAFRSMMGMFSGTSSHGNNTRDTNGRSASN</sequence>
<accession>A0A2P5Y6W6</accession>
<evidence type="ECO:0000313" key="5">
    <source>
        <dbReference type="EMBL" id="PPS11340.1"/>
    </source>
</evidence>
<name>A0A2P5Y6W6_GOSBA</name>
<dbReference type="PROSITE" id="PS50005">
    <property type="entry name" value="TPR"/>
    <property type="match status" value="1"/>
</dbReference>
<dbReference type="SMART" id="SM00028">
    <property type="entry name" value="TPR"/>
    <property type="match status" value="2"/>
</dbReference>
<proteinExistence type="predicted"/>
<dbReference type="AlphaFoldDB" id="A0A2P5Y6W6"/>
<dbReference type="SUPFAM" id="SSF48452">
    <property type="entry name" value="TPR-like"/>
    <property type="match status" value="1"/>
</dbReference>
<dbReference type="EMBL" id="KZ663606">
    <property type="protein sequence ID" value="PPS11340.1"/>
    <property type="molecule type" value="Genomic_DNA"/>
</dbReference>
<evidence type="ECO:0000256" key="3">
    <source>
        <dbReference type="PROSITE-ProRule" id="PRU00339"/>
    </source>
</evidence>
<dbReference type="PANTHER" id="PTHR45831:SF2">
    <property type="entry name" value="LD24721P"/>
    <property type="match status" value="1"/>
</dbReference>
<keyword evidence="2 3" id="KW-0802">TPR repeat</keyword>
<dbReference type="Pfam" id="PF07719">
    <property type="entry name" value="TPR_2"/>
    <property type="match status" value="1"/>
</dbReference>
<dbReference type="GO" id="GO:0016020">
    <property type="term" value="C:membrane"/>
    <property type="evidence" value="ECO:0007669"/>
    <property type="project" value="TreeGrafter"/>
</dbReference>
<dbReference type="OrthoDB" id="2423701at2759"/>
<dbReference type="InterPro" id="IPR013105">
    <property type="entry name" value="TPR_2"/>
</dbReference>
<dbReference type="PANTHER" id="PTHR45831">
    <property type="entry name" value="LD24721P"/>
    <property type="match status" value="1"/>
</dbReference>
<evidence type="ECO:0000256" key="4">
    <source>
        <dbReference type="SAM" id="MobiDB-lite"/>
    </source>
</evidence>
<feature type="compositionally biased region" description="Low complexity" evidence="4">
    <location>
        <begin position="339"/>
        <end position="356"/>
    </location>
</feature>
<evidence type="ECO:0000313" key="6">
    <source>
        <dbReference type="Proteomes" id="UP000239757"/>
    </source>
</evidence>
<feature type="compositionally biased region" description="Basic and acidic residues" evidence="4">
    <location>
        <begin position="76"/>
        <end position="86"/>
    </location>
</feature>
<organism evidence="5 6">
    <name type="scientific">Gossypium barbadense</name>
    <name type="common">Sea Island cotton</name>
    <name type="synonym">Hibiscus barbadensis</name>
    <dbReference type="NCBI Taxonomy" id="3634"/>
    <lineage>
        <taxon>Eukaryota</taxon>
        <taxon>Viridiplantae</taxon>
        <taxon>Streptophyta</taxon>
        <taxon>Embryophyta</taxon>
        <taxon>Tracheophyta</taxon>
        <taxon>Spermatophyta</taxon>
        <taxon>Magnoliopsida</taxon>
        <taxon>eudicotyledons</taxon>
        <taxon>Gunneridae</taxon>
        <taxon>Pentapetalae</taxon>
        <taxon>rosids</taxon>
        <taxon>malvids</taxon>
        <taxon>Malvales</taxon>
        <taxon>Malvaceae</taxon>
        <taxon>Malvoideae</taxon>
        <taxon>Gossypium</taxon>
    </lineage>
</organism>
<feature type="compositionally biased region" description="Low complexity" evidence="4">
    <location>
        <begin position="87"/>
        <end position="96"/>
    </location>
</feature>
<reference evidence="5 6" key="1">
    <citation type="submission" date="2015-01" db="EMBL/GenBank/DDBJ databases">
        <title>Genome of allotetraploid Gossypium barbadense reveals genomic plasticity and fiber elongation in cotton evolution.</title>
        <authorList>
            <person name="Chen X."/>
            <person name="Liu X."/>
            <person name="Zhao B."/>
            <person name="Zheng H."/>
            <person name="Hu Y."/>
            <person name="Lu G."/>
            <person name="Yang C."/>
            <person name="Chen J."/>
            <person name="Shan C."/>
            <person name="Zhang L."/>
            <person name="Zhou Y."/>
            <person name="Wang L."/>
            <person name="Guo W."/>
            <person name="Bai Y."/>
            <person name="Ruan J."/>
            <person name="Shangguan X."/>
            <person name="Mao Y."/>
            <person name="Jiang J."/>
            <person name="Zhu Y."/>
            <person name="Lei J."/>
            <person name="Kang H."/>
            <person name="Chen S."/>
            <person name="He X."/>
            <person name="Wang R."/>
            <person name="Wang Y."/>
            <person name="Chen J."/>
            <person name="Wang L."/>
            <person name="Yu S."/>
            <person name="Wang B."/>
            <person name="Wei J."/>
            <person name="Song S."/>
            <person name="Lu X."/>
            <person name="Gao Z."/>
            <person name="Gu W."/>
            <person name="Deng X."/>
            <person name="Ma D."/>
            <person name="Wang S."/>
            <person name="Liang W."/>
            <person name="Fang L."/>
            <person name="Cai C."/>
            <person name="Zhu X."/>
            <person name="Zhou B."/>
            <person name="Zhang Y."/>
            <person name="Chen Z."/>
            <person name="Xu S."/>
            <person name="Zhu R."/>
            <person name="Wang S."/>
            <person name="Zhang T."/>
            <person name="Zhao G."/>
        </authorList>
    </citation>
    <scope>NUCLEOTIDE SEQUENCE [LARGE SCALE GENOMIC DNA]</scope>
    <source>
        <strain evidence="6">cv. Xinhai21</strain>
        <tissue evidence="5">Leaf</tissue>
    </source>
</reference>
<dbReference type="GO" id="GO:0006620">
    <property type="term" value="P:post-translational protein targeting to endoplasmic reticulum membrane"/>
    <property type="evidence" value="ECO:0007669"/>
    <property type="project" value="TreeGrafter"/>
</dbReference>
<feature type="repeat" description="TPR" evidence="3">
    <location>
        <begin position="279"/>
        <end position="313"/>
    </location>
</feature>
<feature type="region of interest" description="Disordered" evidence="4">
    <location>
        <begin position="445"/>
        <end position="465"/>
    </location>
</feature>
<dbReference type="InterPro" id="IPR047150">
    <property type="entry name" value="SGT"/>
</dbReference>
<feature type="compositionally biased region" description="Polar residues" evidence="4">
    <location>
        <begin position="446"/>
        <end position="465"/>
    </location>
</feature>
<feature type="region of interest" description="Disordered" evidence="4">
    <location>
        <begin position="76"/>
        <end position="96"/>
    </location>
</feature>
<keyword evidence="1" id="KW-0677">Repeat</keyword>
<dbReference type="InterPro" id="IPR011990">
    <property type="entry name" value="TPR-like_helical_dom_sf"/>
</dbReference>
<dbReference type="InterPro" id="IPR019734">
    <property type="entry name" value="TPR_rpt"/>
</dbReference>
<dbReference type="Gene3D" id="1.25.40.10">
    <property type="entry name" value="Tetratricopeptide repeat domain"/>
    <property type="match status" value="1"/>
</dbReference>
<evidence type="ECO:0000256" key="2">
    <source>
        <dbReference type="ARBA" id="ARBA00022803"/>
    </source>
</evidence>
<feature type="compositionally biased region" description="Basic and acidic residues" evidence="4">
    <location>
        <begin position="324"/>
        <end position="338"/>
    </location>
</feature>
<feature type="region of interest" description="Disordered" evidence="4">
    <location>
        <begin position="324"/>
        <end position="364"/>
    </location>
</feature>
<gene>
    <name evidence="5" type="ORF">GOBAR_AA09306</name>
</gene>
<dbReference type="GO" id="GO:0060090">
    <property type="term" value="F:molecular adaptor activity"/>
    <property type="evidence" value="ECO:0007669"/>
    <property type="project" value="TreeGrafter"/>
</dbReference>
<protein>
    <submittedName>
        <fullName evidence="5">Uncharacterized protein</fullName>
    </submittedName>
</protein>
<evidence type="ECO:0000256" key="1">
    <source>
        <dbReference type="ARBA" id="ARBA00022737"/>
    </source>
</evidence>
<dbReference type="GO" id="GO:0072380">
    <property type="term" value="C:TRC complex"/>
    <property type="evidence" value="ECO:0007669"/>
    <property type="project" value="TreeGrafter"/>
</dbReference>